<dbReference type="Gene3D" id="3.40.50.300">
    <property type="entry name" value="P-loop containing nucleotide triphosphate hydrolases"/>
    <property type="match status" value="1"/>
</dbReference>
<keyword evidence="2" id="KW-0472">Membrane</keyword>
<evidence type="ECO:0000256" key="1">
    <source>
        <dbReference type="SAM" id="MobiDB-lite"/>
    </source>
</evidence>
<evidence type="ECO:0000313" key="3">
    <source>
        <dbReference type="EMBL" id="CAB9526242.1"/>
    </source>
</evidence>
<dbReference type="AlphaFoldDB" id="A0A9N8HUR8"/>
<proteinExistence type="predicted"/>
<accession>A0A9N8HUR8</accession>
<dbReference type="Proteomes" id="UP001153069">
    <property type="component" value="Unassembled WGS sequence"/>
</dbReference>
<keyword evidence="4" id="KW-1185">Reference proteome</keyword>
<sequence>MTAPLLHHVSTAAAFNSLLGKRRIRDALILFYIVTFAVSMALSFHLLHQIQQEKRQASPNSHHSNNLLFSSHLQQQRYHPDSSNQQTPVQQQNSMIDPIWTCSSSNNTSNTGTLHNNHKLVFVHVFKTAGMTMRELLLRYAVACHKGIGIVSECSGLDTFNNSSSLSSSTTTSASIWHNGFGSKQGQPCWMKALPRSNHDNDNNTPMSPQQSSSPQQMDTDTVATKLDVLAGHVPLGVEEWLVPLDNNNNNNHHTVTYLAFFRHAIDKFVSGIMYQKKDQNYSCPDILELIHKRVKGELHQGKFREGYSAYLLTPTQKQLFYTKKTSTVEERTQQILRNLQEQPILVGIVERMPESLQLLQFVIDSRQEQTPLFEKFGMITQERANVVDVDSSNNPQDTSQKKRNNPSKYSTSKVVQELQKDAEIWPLLQEYVKYDTLIYERALQLHKQQYEAMTALQQQRTIPQIDG</sequence>
<evidence type="ECO:0000313" key="4">
    <source>
        <dbReference type="Proteomes" id="UP001153069"/>
    </source>
</evidence>
<dbReference type="PANTHER" id="PTHR32301">
    <property type="entry name" value="COUNTIN RECEPTOR CNR3-RELATED"/>
    <property type="match status" value="1"/>
</dbReference>
<dbReference type="EMBL" id="CAICTM010001797">
    <property type="protein sequence ID" value="CAB9526242.1"/>
    <property type="molecule type" value="Genomic_DNA"/>
</dbReference>
<name>A0A9N8HUR8_9STRA</name>
<dbReference type="InterPro" id="IPR053259">
    <property type="entry name" value="Golvesin-related_Golgi"/>
</dbReference>
<reference evidence="3" key="1">
    <citation type="submission" date="2020-06" db="EMBL/GenBank/DDBJ databases">
        <authorList>
            <consortium name="Plant Systems Biology data submission"/>
        </authorList>
    </citation>
    <scope>NUCLEOTIDE SEQUENCE</scope>
    <source>
        <strain evidence="3">D6</strain>
    </source>
</reference>
<dbReference type="PANTHER" id="PTHR32301:SF6">
    <property type="entry name" value="GOLVESIN-RELATED"/>
    <property type="match status" value="1"/>
</dbReference>
<comment type="caution">
    <text evidence="3">The sequence shown here is derived from an EMBL/GenBank/DDBJ whole genome shotgun (WGS) entry which is preliminary data.</text>
</comment>
<gene>
    <name evidence="3" type="ORF">SEMRO_1799_G298330.1</name>
</gene>
<organism evidence="3 4">
    <name type="scientific">Seminavis robusta</name>
    <dbReference type="NCBI Taxonomy" id="568900"/>
    <lineage>
        <taxon>Eukaryota</taxon>
        <taxon>Sar</taxon>
        <taxon>Stramenopiles</taxon>
        <taxon>Ochrophyta</taxon>
        <taxon>Bacillariophyta</taxon>
        <taxon>Bacillariophyceae</taxon>
        <taxon>Bacillariophycidae</taxon>
        <taxon>Naviculales</taxon>
        <taxon>Naviculaceae</taxon>
        <taxon>Seminavis</taxon>
    </lineage>
</organism>
<feature type="transmembrane region" description="Helical" evidence="2">
    <location>
        <begin position="27"/>
        <end position="47"/>
    </location>
</feature>
<evidence type="ECO:0000256" key="2">
    <source>
        <dbReference type="SAM" id="Phobius"/>
    </source>
</evidence>
<keyword evidence="2" id="KW-0812">Transmembrane</keyword>
<feature type="compositionally biased region" description="Low complexity" evidence="1">
    <location>
        <begin position="206"/>
        <end position="218"/>
    </location>
</feature>
<dbReference type="InterPro" id="IPR027417">
    <property type="entry name" value="P-loop_NTPase"/>
</dbReference>
<feature type="region of interest" description="Disordered" evidence="1">
    <location>
        <begin position="192"/>
        <end position="219"/>
    </location>
</feature>
<feature type="region of interest" description="Disordered" evidence="1">
    <location>
        <begin position="388"/>
        <end position="412"/>
    </location>
</feature>
<dbReference type="OrthoDB" id="204613at2759"/>
<keyword evidence="2" id="KW-1133">Transmembrane helix</keyword>
<protein>
    <submittedName>
        <fullName evidence="3">Uncharacterized protein</fullName>
    </submittedName>
</protein>